<feature type="transmembrane region" description="Helical" evidence="6">
    <location>
        <begin position="39"/>
        <end position="57"/>
    </location>
</feature>
<evidence type="ECO:0000256" key="4">
    <source>
        <dbReference type="ARBA" id="ARBA00022989"/>
    </source>
</evidence>
<evidence type="ECO:0000256" key="5">
    <source>
        <dbReference type="ARBA" id="ARBA00023136"/>
    </source>
</evidence>
<evidence type="ECO:0000256" key="1">
    <source>
        <dbReference type="ARBA" id="ARBA00004141"/>
    </source>
</evidence>
<feature type="transmembrane region" description="Helical" evidence="6">
    <location>
        <begin position="180"/>
        <end position="203"/>
    </location>
</feature>
<dbReference type="InterPro" id="IPR051645">
    <property type="entry name" value="PER33/POM33_regulator"/>
</dbReference>
<name>A0ABD6EFM7_9BILA</name>
<dbReference type="GO" id="GO:0016020">
    <property type="term" value="C:membrane"/>
    <property type="evidence" value="ECO:0007669"/>
    <property type="project" value="UniProtKB-SubCell"/>
</dbReference>
<evidence type="ECO:0000256" key="2">
    <source>
        <dbReference type="ARBA" id="ARBA00007322"/>
    </source>
</evidence>
<comment type="similarity">
    <text evidence="2">Belongs to the PER33/POM33 family.</text>
</comment>
<dbReference type="AlphaFoldDB" id="A0ABD6EFM7"/>
<sequence length="259" mass="29711">MVEIREDTSETENVPTQNTGYTMSTIGVLEYIRINAVDTVLFIARLITVFCSLYYVLPFFHPAIQHSAYSKAFVAAAATNAFRLHQRIGAFRFSREFIFNLLLEDACHYLLYSLFFITTAPITIALLPVSLYALLHAANYFVKLCKATGHGQNALSINVEEMINQNTQTFLGVIAISEVFILPFSIFMIFAGKASIIFPFLYLRFLMFRYRSRRNDTTRIVINQICNSLEELASRPQCPEIFRKVLRTLSSVIYRLMMM</sequence>
<keyword evidence="5 6" id="KW-0472">Membrane</keyword>
<dbReference type="PANTHER" id="PTHR12703">
    <property type="entry name" value="TRANSMEMBRANE PROTEIN 33"/>
    <property type="match status" value="1"/>
</dbReference>
<organism evidence="7 8">
    <name type="scientific">Gnathostoma spinigerum</name>
    <dbReference type="NCBI Taxonomy" id="75299"/>
    <lineage>
        <taxon>Eukaryota</taxon>
        <taxon>Metazoa</taxon>
        <taxon>Ecdysozoa</taxon>
        <taxon>Nematoda</taxon>
        <taxon>Chromadorea</taxon>
        <taxon>Rhabditida</taxon>
        <taxon>Spirurina</taxon>
        <taxon>Gnathostomatomorpha</taxon>
        <taxon>Gnathostomatoidea</taxon>
        <taxon>Gnathostomatidae</taxon>
        <taxon>Gnathostoma</taxon>
    </lineage>
</organism>
<reference evidence="7 8" key="1">
    <citation type="submission" date="2024-08" db="EMBL/GenBank/DDBJ databases">
        <title>Gnathostoma spinigerum genome.</title>
        <authorList>
            <person name="Gonzalez-Bertolin B."/>
            <person name="Monzon S."/>
            <person name="Zaballos A."/>
            <person name="Jimenez P."/>
            <person name="Dekumyoy P."/>
            <person name="Varona S."/>
            <person name="Cuesta I."/>
            <person name="Sumanam S."/>
            <person name="Adisakwattana P."/>
            <person name="Gasser R.B."/>
            <person name="Hernandez-Gonzalez A."/>
            <person name="Young N.D."/>
            <person name="Perteguer M.J."/>
        </authorList>
    </citation>
    <scope>NUCLEOTIDE SEQUENCE [LARGE SCALE GENOMIC DNA]</scope>
    <source>
        <strain evidence="7">AL3</strain>
        <tissue evidence="7">Liver</tissue>
    </source>
</reference>
<comment type="subcellular location">
    <subcellularLocation>
        <location evidence="1">Membrane</location>
        <topology evidence="1">Multi-pass membrane protein</topology>
    </subcellularLocation>
</comment>
<protein>
    <recommendedName>
        <fullName evidence="9">Transmembrane protein 33</fullName>
    </recommendedName>
</protein>
<accession>A0ABD6EFM7</accession>
<keyword evidence="4 6" id="KW-1133">Transmembrane helix</keyword>
<dbReference type="PANTHER" id="PTHR12703:SF4">
    <property type="entry name" value="TRANSMEMBRANE PROTEIN 33"/>
    <property type="match status" value="1"/>
</dbReference>
<feature type="transmembrane region" description="Helical" evidence="6">
    <location>
        <begin position="109"/>
        <end position="134"/>
    </location>
</feature>
<gene>
    <name evidence="7" type="ORF">AB6A40_005509</name>
</gene>
<evidence type="ECO:0008006" key="9">
    <source>
        <dbReference type="Google" id="ProtNLM"/>
    </source>
</evidence>
<comment type="caution">
    <text evidence="7">The sequence shown here is derived from an EMBL/GenBank/DDBJ whole genome shotgun (WGS) entry which is preliminary data.</text>
</comment>
<evidence type="ECO:0000256" key="6">
    <source>
        <dbReference type="SAM" id="Phobius"/>
    </source>
</evidence>
<evidence type="ECO:0000256" key="3">
    <source>
        <dbReference type="ARBA" id="ARBA00022692"/>
    </source>
</evidence>
<dbReference type="EMBL" id="JBGFUD010003541">
    <property type="protein sequence ID" value="MFH4978800.1"/>
    <property type="molecule type" value="Genomic_DNA"/>
</dbReference>
<evidence type="ECO:0000313" key="7">
    <source>
        <dbReference type="EMBL" id="MFH4978800.1"/>
    </source>
</evidence>
<keyword evidence="3 6" id="KW-0812">Transmembrane</keyword>
<dbReference type="Pfam" id="PF03661">
    <property type="entry name" value="TMEM33_Pom33"/>
    <property type="match status" value="1"/>
</dbReference>
<dbReference type="InterPro" id="IPR005344">
    <property type="entry name" value="TMEM33/Pom33"/>
</dbReference>
<keyword evidence="8" id="KW-1185">Reference proteome</keyword>
<dbReference type="Proteomes" id="UP001608902">
    <property type="component" value="Unassembled WGS sequence"/>
</dbReference>
<evidence type="ECO:0000313" key="8">
    <source>
        <dbReference type="Proteomes" id="UP001608902"/>
    </source>
</evidence>
<proteinExistence type="inferred from homology"/>